<feature type="domain" description="AAA+ ATPase" evidence="3">
    <location>
        <begin position="22"/>
        <end position="176"/>
    </location>
</feature>
<evidence type="ECO:0000256" key="1">
    <source>
        <dbReference type="ARBA" id="ARBA00022741"/>
    </source>
</evidence>
<dbReference type="GO" id="GO:0005524">
    <property type="term" value="F:ATP binding"/>
    <property type="evidence" value="ECO:0007669"/>
    <property type="project" value="UniProtKB-KW"/>
</dbReference>
<dbReference type="SMART" id="SM00382">
    <property type="entry name" value="AAA"/>
    <property type="match status" value="1"/>
</dbReference>
<accession>A0A1E3G2B7</accession>
<dbReference type="STRING" id="1008305.A4H02_07915"/>
<protein>
    <recommendedName>
        <fullName evidence="3">AAA+ ATPase domain-containing protein</fullName>
    </recommendedName>
</protein>
<gene>
    <name evidence="4" type="ORF">A4H02_07915</name>
</gene>
<dbReference type="Pfam" id="PF13538">
    <property type="entry name" value="UvrD_C_2"/>
    <property type="match status" value="1"/>
</dbReference>
<keyword evidence="1" id="KW-0547">Nucleotide-binding</keyword>
<dbReference type="SUPFAM" id="SSF52540">
    <property type="entry name" value="P-loop containing nucleoside triphosphate hydrolases"/>
    <property type="match status" value="1"/>
</dbReference>
<keyword evidence="2" id="KW-0067">ATP-binding</keyword>
<dbReference type="InterPro" id="IPR003593">
    <property type="entry name" value="AAA+_ATPase"/>
</dbReference>
<organism evidence="4 5">
    <name type="scientific">Fervidobacterium thailandense</name>
    <dbReference type="NCBI Taxonomy" id="1008305"/>
    <lineage>
        <taxon>Bacteria</taxon>
        <taxon>Thermotogati</taxon>
        <taxon>Thermotogota</taxon>
        <taxon>Thermotogae</taxon>
        <taxon>Thermotogales</taxon>
        <taxon>Fervidobacteriaceae</taxon>
        <taxon>Fervidobacterium</taxon>
    </lineage>
</organism>
<evidence type="ECO:0000259" key="3">
    <source>
        <dbReference type="SMART" id="SM00382"/>
    </source>
</evidence>
<dbReference type="Pfam" id="PF13604">
    <property type="entry name" value="AAA_30"/>
    <property type="match status" value="1"/>
</dbReference>
<dbReference type="Gene3D" id="3.40.50.300">
    <property type="entry name" value="P-loop containing nucleotide triphosphate hydrolases"/>
    <property type="match status" value="2"/>
</dbReference>
<dbReference type="GO" id="GO:0003678">
    <property type="term" value="F:DNA helicase activity"/>
    <property type="evidence" value="ECO:0007669"/>
    <property type="project" value="UniProtKB-ARBA"/>
</dbReference>
<dbReference type="InterPro" id="IPR050534">
    <property type="entry name" value="Coronavir_polyprotein_1ab"/>
</dbReference>
<dbReference type="PANTHER" id="PTHR43788">
    <property type="entry name" value="DNA2/NAM7 HELICASE FAMILY MEMBER"/>
    <property type="match status" value="1"/>
</dbReference>
<dbReference type="CDD" id="cd18809">
    <property type="entry name" value="SF1_C_RecD"/>
    <property type="match status" value="1"/>
</dbReference>
<keyword evidence="5" id="KW-1185">Reference proteome</keyword>
<dbReference type="InterPro" id="IPR027417">
    <property type="entry name" value="P-loop_NTPase"/>
</dbReference>
<dbReference type="OrthoDB" id="9811552at2"/>
<evidence type="ECO:0000313" key="5">
    <source>
        <dbReference type="Proteomes" id="UP000094570"/>
    </source>
</evidence>
<proteinExistence type="predicted"/>
<dbReference type="PANTHER" id="PTHR43788:SF6">
    <property type="entry name" value="DNA HELICASE B"/>
    <property type="match status" value="1"/>
</dbReference>
<dbReference type="CDD" id="cd17933">
    <property type="entry name" value="DEXSc_RecD-like"/>
    <property type="match status" value="1"/>
</dbReference>
<dbReference type="EMBL" id="LWAF01000013">
    <property type="protein sequence ID" value="ODN29993.1"/>
    <property type="molecule type" value="Genomic_DNA"/>
</dbReference>
<dbReference type="InterPro" id="IPR027785">
    <property type="entry name" value="UvrD-like_helicase_C"/>
</dbReference>
<evidence type="ECO:0000313" key="4">
    <source>
        <dbReference type="EMBL" id="ODN29993.1"/>
    </source>
</evidence>
<dbReference type="AlphaFoldDB" id="A0A1E3G2B7"/>
<reference evidence="5" key="1">
    <citation type="submission" date="2016-04" db="EMBL/GenBank/DDBJ databases">
        <title>The genome sequence project of a novel Fervidobacterium isolate from a hot spring in Thailand.</title>
        <authorList>
            <person name="Gonzalez J.M."/>
            <person name="Cuecas A."/>
            <person name="Kanoksilapatham W."/>
        </authorList>
    </citation>
    <scope>NUCLEOTIDE SEQUENCE [LARGE SCALE GENOMIC DNA]</scope>
    <source>
        <strain evidence="5">FC2004</strain>
    </source>
</reference>
<evidence type="ECO:0000256" key="2">
    <source>
        <dbReference type="ARBA" id="ARBA00022840"/>
    </source>
</evidence>
<sequence length="611" mass="70292">MNLTKDQKEALEKIIKFLSSPSKQIFILTGYAGTGKTTLLSLVVEYLEKVGMTYALLAPTGKAAHVLKQKTGRKAFTIHKAIYDFQDIEIEQSGSNYEATRWDDEDEAETLDITLKFRLKNKEDFQADVYIIDEASLISDEKNGPKSNLVFGSGKLLSDLIKFTKGAKLILCGDPAQLPPVGSNESVALDEEYIRSKFGLVVEKAELREVVRIGEDNHLLKLLISLRKAIESEQYGNINIPEELCVCHSSIEDLVRKLFSAKDVSSVIITHTNEAVQYYNSLVHSKIFGDGQALHPNQNLLVYKNYYPSPELQLFNGELITVVDVGEIEIVDVSSKREDKVSYQNCTIRFFDFEKNRYEILRTKILLDFFHSEDPDLSPELYRKLFRVALLKNYELRNFNNELRKLEHELKKNAENAILKEKFRFLKKYFGRLLLSNPYFNPLLAKLGYAVTCHKAQGSEWENVIVDLATKNLAPGNEQFCRWLYTAFTRVKKDLFIVNCNVLNRFSRINVAPIKVESLDKISKCQEINDDRLADEKIVQSLNRYGFQILAFRKCHFRDRYELSCELGRARIDLLYDSKGFYTRLEITVSNEEVKQLMEQWVSELMASKDC</sequence>
<dbReference type="RefSeq" id="WP_069293639.1">
    <property type="nucleotide sequence ID" value="NZ_CP140110.1"/>
</dbReference>
<name>A0A1E3G2B7_9BACT</name>
<dbReference type="Proteomes" id="UP000094570">
    <property type="component" value="Unassembled WGS sequence"/>
</dbReference>
<comment type="caution">
    <text evidence="4">The sequence shown here is derived from an EMBL/GenBank/DDBJ whole genome shotgun (WGS) entry which is preliminary data.</text>
</comment>